<evidence type="ECO:0000313" key="2">
    <source>
        <dbReference type="EMBL" id="UXY24706.1"/>
    </source>
</evidence>
<evidence type="ECO:0000256" key="1">
    <source>
        <dbReference type="SAM" id="MobiDB-lite"/>
    </source>
</evidence>
<reference evidence="2" key="1">
    <citation type="submission" date="2022-10" db="EMBL/GenBank/DDBJ databases">
        <authorList>
            <person name="Mo P."/>
        </authorList>
    </citation>
    <scope>NUCLEOTIDE SEQUENCE</scope>
    <source>
        <strain evidence="2">HUAS 13-4</strain>
    </source>
</reference>
<feature type="region of interest" description="Disordered" evidence="1">
    <location>
        <begin position="81"/>
        <end position="111"/>
    </location>
</feature>
<dbReference type="Proteomes" id="UP001061298">
    <property type="component" value="Chromosome"/>
</dbReference>
<gene>
    <name evidence="2" type="ORF">N8I84_30520</name>
</gene>
<sequence length="140" mass="14993">MSLPPEPPARLPLPGELTAPLGYDAVGIPGAHGERIMKGLPRVGCVFADDLRWWWIVPSGSDIGVTWPPTTSYAVDARVGPGAATDARRRDPSWSGPRPGRPRLIHRPDGDSPYTPPIPLYFLACRLAGSTPHWSLGVGA</sequence>
<accession>A0ABY6EDA5</accession>
<dbReference type="EMBL" id="CP106793">
    <property type="protein sequence ID" value="UXY24706.1"/>
    <property type="molecule type" value="Genomic_DNA"/>
</dbReference>
<proteinExistence type="predicted"/>
<organism evidence="2 3">
    <name type="scientific">Streptomyces cynarae</name>
    <dbReference type="NCBI Taxonomy" id="2981134"/>
    <lineage>
        <taxon>Bacteria</taxon>
        <taxon>Bacillati</taxon>
        <taxon>Actinomycetota</taxon>
        <taxon>Actinomycetes</taxon>
        <taxon>Kitasatosporales</taxon>
        <taxon>Streptomycetaceae</taxon>
        <taxon>Streptomyces</taxon>
    </lineage>
</organism>
<name>A0ABY6EDA5_9ACTN</name>
<protein>
    <submittedName>
        <fullName evidence="2">Uncharacterized protein</fullName>
    </submittedName>
</protein>
<evidence type="ECO:0000313" key="3">
    <source>
        <dbReference type="Proteomes" id="UP001061298"/>
    </source>
</evidence>
<keyword evidence="3" id="KW-1185">Reference proteome</keyword>